<evidence type="ECO:0000313" key="1">
    <source>
        <dbReference type="EMBL" id="CAJ2639620.1"/>
    </source>
</evidence>
<comment type="caution">
    <text evidence="1">The sequence shown here is derived from an EMBL/GenBank/DDBJ whole genome shotgun (WGS) entry which is preliminary data.</text>
</comment>
<keyword evidence="2" id="KW-1185">Reference proteome</keyword>
<organism evidence="1 2">
    <name type="scientific">Trifolium pratense</name>
    <name type="common">Red clover</name>
    <dbReference type="NCBI Taxonomy" id="57577"/>
    <lineage>
        <taxon>Eukaryota</taxon>
        <taxon>Viridiplantae</taxon>
        <taxon>Streptophyta</taxon>
        <taxon>Embryophyta</taxon>
        <taxon>Tracheophyta</taxon>
        <taxon>Spermatophyta</taxon>
        <taxon>Magnoliopsida</taxon>
        <taxon>eudicotyledons</taxon>
        <taxon>Gunneridae</taxon>
        <taxon>Pentapetalae</taxon>
        <taxon>rosids</taxon>
        <taxon>fabids</taxon>
        <taxon>Fabales</taxon>
        <taxon>Fabaceae</taxon>
        <taxon>Papilionoideae</taxon>
        <taxon>50 kb inversion clade</taxon>
        <taxon>NPAAA clade</taxon>
        <taxon>Hologalegina</taxon>
        <taxon>IRL clade</taxon>
        <taxon>Trifolieae</taxon>
        <taxon>Trifolium</taxon>
    </lineage>
</organism>
<dbReference type="Proteomes" id="UP001177021">
    <property type="component" value="Unassembled WGS sequence"/>
</dbReference>
<reference evidence="1" key="1">
    <citation type="submission" date="2023-10" db="EMBL/GenBank/DDBJ databases">
        <authorList>
            <person name="Rodriguez Cubillos JULIANA M."/>
            <person name="De Vega J."/>
        </authorList>
    </citation>
    <scope>NUCLEOTIDE SEQUENCE</scope>
</reference>
<sequence>MANSTSATIASISANLNSVPVLNGANFKDWKEDMKIVLGCMDFDLALRKEQPTSPTETATSEQRAYYEKWDRSNRMCLMIIKRGIPEVFRGTISEDITNAKDFLAEIEKRFKKSDKAETSTLLQNLISMKYQGKGNIREYIMSMSNIVSKLKALKLELSEDLLIHLVLLSLPAQFGQFKISYNCQKEKWTLNELISFCVQEEERMKRDKTESAHFASTSKDQGKRKKTHEPKNEAASVPAQKKQKQDENCFFCKESGHVKKKCSKYHAWRAKKGLPKLPEAK</sequence>
<name>A0ACB0J693_TRIPR</name>
<dbReference type="EMBL" id="CASHSV030000024">
    <property type="protein sequence ID" value="CAJ2639620.1"/>
    <property type="molecule type" value="Genomic_DNA"/>
</dbReference>
<proteinExistence type="predicted"/>
<protein>
    <submittedName>
        <fullName evidence="1">Uncharacterized protein</fullName>
    </submittedName>
</protein>
<gene>
    <name evidence="1" type="ORF">MILVUS5_LOCUS9617</name>
</gene>
<evidence type="ECO:0000313" key="2">
    <source>
        <dbReference type="Proteomes" id="UP001177021"/>
    </source>
</evidence>
<accession>A0ACB0J693</accession>